<dbReference type="PROSITE" id="PS50886">
    <property type="entry name" value="TRBD"/>
    <property type="match status" value="1"/>
</dbReference>
<dbReference type="InterPro" id="IPR023457">
    <property type="entry name" value="Met-tRNA_synth_2"/>
</dbReference>
<dbReference type="AlphaFoldDB" id="Q2LUB6"/>
<proteinExistence type="inferred from homology"/>
<dbReference type="Gene3D" id="2.170.220.10">
    <property type="match status" value="1"/>
</dbReference>
<comment type="caution">
    <text evidence="13">Lacks conserved residue(s) required for the propagation of feature annotation.</text>
</comment>
<evidence type="ECO:0000259" key="14">
    <source>
        <dbReference type="PROSITE" id="PS50886"/>
    </source>
</evidence>
<dbReference type="GO" id="GO:0046872">
    <property type="term" value="F:metal ion binding"/>
    <property type="evidence" value="ECO:0007669"/>
    <property type="project" value="UniProtKB-KW"/>
</dbReference>
<dbReference type="InterPro" id="IPR012340">
    <property type="entry name" value="NA-bd_OB-fold"/>
</dbReference>
<dbReference type="InterPro" id="IPR009080">
    <property type="entry name" value="tRNAsynth_Ia_anticodon-bd"/>
</dbReference>
<comment type="similarity">
    <text evidence="13">Belongs to the class-I aminoacyl-tRNA synthetase family. MetG type 2A subfamily.</text>
</comment>
<dbReference type="Gene3D" id="2.40.50.140">
    <property type="entry name" value="Nucleic acid-binding proteins"/>
    <property type="match status" value="1"/>
</dbReference>
<dbReference type="eggNOG" id="COG0143">
    <property type="taxonomic scope" value="Bacteria"/>
</dbReference>
<keyword evidence="5 13" id="KW-0820">tRNA-binding</keyword>
<dbReference type="FunFam" id="2.40.50.140:FF:000042">
    <property type="entry name" value="Methionine--tRNA ligase"/>
    <property type="match status" value="1"/>
</dbReference>
<dbReference type="Proteomes" id="UP000001933">
    <property type="component" value="Chromosome"/>
</dbReference>
<dbReference type="InterPro" id="IPR015413">
    <property type="entry name" value="Methionyl/Leucyl_tRNA_Synth"/>
</dbReference>
<evidence type="ECO:0000313" key="16">
    <source>
        <dbReference type="Proteomes" id="UP000001933"/>
    </source>
</evidence>
<evidence type="ECO:0000256" key="2">
    <source>
        <dbReference type="ARBA" id="ARBA00004496"/>
    </source>
</evidence>
<dbReference type="KEGG" id="sat:SYN_00558"/>
<dbReference type="NCBIfam" id="TIGR00398">
    <property type="entry name" value="metG"/>
    <property type="match status" value="1"/>
</dbReference>
<dbReference type="GO" id="GO:0004825">
    <property type="term" value="F:methionine-tRNA ligase activity"/>
    <property type="evidence" value="ECO:0007669"/>
    <property type="project" value="UniProtKB-UniRule"/>
</dbReference>
<dbReference type="GO" id="GO:0000049">
    <property type="term" value="F:tRNA binding"/>
    <property type="evidence" value="ECO:0007669"/>
    <property type="project" value="UniProtKB-UniRule"/>
</dbReference>
<keyword evidence="7 13" id="KW-0547">Nucleotide-binding</keyword>
<feature type="binding site" evidence="13">
    <location>
        <position position="157"/>
    </location>
    <ligand>
        <name>Zn(2+)</name>
        <dbReference type="ChEBI" id="CHEBI:29105"/>
    </ligand>
</feature>
<protein>
    <recommendedName>
        <fullName evidence="13">Methionine--tRNA ligase</fullName>
        <ecNumber evidence="13">6.1.1.10</ecNumber>
    </recommendedName>
    <alternativeName>
        <fullName evidence="13">Methionyl-tRNA synthetase</fullName>
        <shortName evidence="13">MetRS</shortName>
    </alternativeName>
</protein>
<evidence type="ECO:0000256" key="3">
    <source>
        <dbReference type="ARBA" id="ARBA00011738"/>
    </source>
</evidence>
<dbReference type="SUPFAM" id="SSF47323">
    <property type="entry name" value="Anticodon-binding domain of a subclass of class I aminoacyl-tRNA synthetases"/>
    <property type="match status" value="1"/>
</dbReference>
<evidence type="ECO:0000256" key="5">
    <source>
        <dbReference type="ARBA" id="ARBA00022555"/>
    </source>
</evidence>
<keyword evidence="13" id="KW-0479">Metal-binding</keyword>
<comment type="subcellular location">
    <subcellularLocation>
        <location evidence="2 13">Cytoplasm</location>
    </subcellularLocation>
</comment>
<comment type="catalytic activity">
    <reaction evidence="12 13">
        <text>tRNA(Met) + L-methionine + ATP = L-methionyl-tRNA(Met) + AMP + diphosphate</text>
        <dbReference type="Rhea" id="RHEA:13481"/>
        <dbReference type="Rhea" id="RHEA-COMP:9667"/>
        <dbReference type="Rhea" id="RHEA-COMP:9698"/>
        <dbReference type="ChEBI" id="CHEBI:30616"/>
        <dbReference type="ChEBI" id="CHEBI:33019"/>
        <dbReference type="ChEBI" id="CHEBI:57844"/>
        <dbReference type="ChEBI" id="CHEBI:78442"/>
        <dbReference type="ChEBI" id="CHEBI:78530"/>
        <dbReference type="ChEBI" id="CHEBI:456215"/>
        <dbReference type="EC" id="6.1.1.10"/>
    </reaction>
</comment>
<dbReference type="Pfam" id="PF19303">
    <property type="entry name" value="Anticodon_3"/>
    <property type="match status" value="1"/>
</dbReference>
<evidence type="ECO:0000256" key="13">
    <source>
        <dbReference type="HAMAP-Rule" id="MF_01228"/>
    </source>
</evidence>
<reference evidence="15 16" key="1">
    <citation type="journal article" date="2007" name="Proc. Natl. Acad. Sci. U.S.A.">
        <title>The genome of Syntrophus aciditrophicus: life at the thermodynamic limit of microbial growth.</title>
        <authorList>
            <person name="McInerney M.J."/>
            <person name="Rohlin L."/>
            <person name="Mouttaki H."/>
            <person name="Kim U."/>
            <person name="Krupp R.S."/>
            <person name="Rios-Hernandez L."/>
            <person name="Sieber J."/>
            <person name="Struchtemeyer C.G."/>
            <person name="Bhattacharyya A."/>
            <person name="Campbell J.W."/>
            <person name="Gunsalus R.P."/>
        </authorList>
    </citation>
    <scope>NUCLEOTIDE SEQUENCE [LARGE SCALE GENOMIC DNA]</scope>
    <source>
        <strain evidence="15 16">SB</strain>
    </source>
</reference>
<feature type="short sequence motif" description="'HIGH' region" evidence="13">
    <location>
        <begin position="22"/>
        <end position="32"/>
    </location>
</feature>
<dbReference type="InterPro" id="IPR033911">
    <property type="entry name" value="MetRS_core"/>
</dbReference>
<evidence type="ECO:0000256" key="7">
    <source>
        <dbReference type="ARBA" id="ARBA00022741"/>
    </source>
</evidence>
<dbReference type="eggNOG" id="COG0073">
    <property type="taxonomic scope" value="Bacteria"/>
</dbReference>
<comment type="subunit">
    <text evidence="3 13">Homodimer.</text>
</comment>
<evidence type="ECO:0000256" key="12">
    <source>
        <dbReference type="ARBA" id="ARBA00047364"/>
    </source>
</evidence>
<dbReference type="EMBL" id="CP000252">
    <property type="protein sequence ID" value="ABC77675.1"/>
    <property type="molecule type" value="Genomic_DNA"/>
</dbReference>
<feature type="binding site" evidence="13">
    <location>
        <position position="154"/>
    </location>
    <ligand>
        <name>Zn(2+)</name>
        <dbReference type="ChEBI" id="CHEBI:29105"/>
    </ligand>
</feature>
<dbReference type="Gene3D" id="3.40.50.620">
    <property type="entry name" value="HUPs"/>
    <property type="match status" value="1"/>
</dbReference>
<dbReference type="InParanoid" id="Q2LUB6"/>
<keyword evidence="11 13" id="KW-0030">Aminoacyl-tRNA synthetase</keyword>
<keyword evidence="6 13" id="KW-0436">Ligase</keyword>
<dbReference type="CDD" id="cd07957">
    <property type="entry name" value="Anticodon_Ia_Met"/>
    <property type="match status" value="1"/>
</dbReference>
<dbReference type="InterPro" id="IPR002547">
    <property type="entry name" value="tRNA-bd_dom"/>
</dbReference>
<gene>
    <name evidence="13" type="primary">metG</name>
    <name evidence="15" type="ORF">SYN_00558</name>
</gene>
<dbReference type="CDD" id="cd02800">
    <property type="entry name" value="tRNA_bind_EcMetRS_like"/>
    <property type="match status" value="1"/>
</dbReference>
<dbReference type="SUPFAM" id="SSF50249">
    <property type="entry name" value="Nucleic acid-binding proteins"/>
    <property type="match status" value="1"/>
</dbReference>
<feature type="binding site" evidence="13">
    <location>
        <position position="137"/>
    </location>
    <ligand>
        <name>Zn(2+)</name>
        <dbReference type="ChEBI" id="CHEBI:29105"/>
    </ligand>
</feature>
<dbReference type="CDD" id="cd00814">
    <property type="entry name" value="MetRS_core"/>
    <property type="match status" value="1"/>
</dbReference>
<dbReference type="FunCoup" id="Q2LUB6">
    <property type="interactions" value="489"/>
</dbReference>
<feature type="short sequence motif" description="'KMSKS' region" evidence="13">
    <location>
        <begin position="306"/>
        <end position="310"/>
    </location>
</feature>
<comment type="function">
    <text evidence="1 13">Is required not only for elongation of protein synthesis but also for the initiation of all mRNA translation through initiator tRNA(fMet) aminoacylation.</text>
</comment>
<evidence type="ECO:0000256" key="10">
    <source>
        <dbReference type="ARBA" id="ARBA00022917"/>
    </source>
</evidence>
<dbReference type="Pfam" id="PF01588">
    <property type="entry name" value="tRNA_bind"/>
    <property type="match status" value="1"/>
</dbReference>
<dbReference type="Gene3D" id="1.10.730.10">
    <property type="entry name" value="Isoleucyl-tRNA Synthetase, Domain 1"/>
    <property type="match status" value="1"/>
</dbReference>
<evidence type="ECO:0000256" key="4">
    <source>
        <dbReference type="ARBA" id="ARBA00022490"/>
    </source>
</evidence>
<dbReference type="NCBIfam" id="TIGR00399">
    <property type="entry name" value="metG_C_term"/>
    <property type="match status" value="1"/>
</dbReference>
<dbReference type="InterPro" id="IPR014729">
    <property type="entry name" value="Rossmann-like_a/b/a_fold"/>
</dbReference>
<sequence>MSVFCVERIFMEKTFYITTPIYYVNASPHIGHAYTTIVADVLARYHRLSGHRTFFLTGTDEHGDKIAEAAEKNGISPKAYADRISSQFRNLWPELSVSNDYFIRTTDANHIATVQAILSKVYEAGDIYFGHYEGFYCVGCERFYTEKELIDGKCPDHQMEPEFRKESNYFFKMSKYQDWLISHIKANPDFIRPERYRNEVLAFLREPLEDLCISRPKSRLAWGISLPFDANYVTYVWFDALINYITGLGYPDGENFHTFWPVAQHLIAKDILKPHGIYWPTMLKAAGIEPYRHLNVHGYWNVDQSKMSKSLGNVIRPLDLKDKYGLDAFRYYLLREMVFGLDSSFSEEGFVQRVNADLANDLGNLVSRVTAMAVKYCKGSVPAASSEADTILSSTAVRVIQEVEASFRELTFHKALMSIWDLINTANRYIVEKEPWNLAKDPANQGTLDDVIYSLLETLRIVSVLIAPFMPGSSVKIMTSLGIANPELQNFDMIRTWGGLAAGQTLERGEALFPRIDYKPDEGAAEIKATPPPPPIKPEVSYEDFEKIDLRVARILEAEAVPKSAKLLKLKIDIGEERTIIAGVAKDYTPDQLVGKSIVIVANLKPAKLMGIESRGMLLATDATAGGITVLAFDREPITGSKVR</sequence>
<dbReference type="HAMAP" id="MF_01228">
    <property type="entry name" value="Met_tRNA_synth_type2"/>
    <property type="match status" value="1"/>
</dbReference>
<dbReference type="PANTHER" id="PTHR43326:SF1">
    <property type="entry name" value="METHIONINE--TRNA LIGASE, MITOCHONDRIAL"/>
    <property type="match status" value="1"/>
</dbReference>
<evidence type="ECO:0000256" key="9">
    <source>
        <dbReference type="ARBA" id="ARBA00022884"/>
    </source>
</evidence>
<feature type="domain" description="TRNA-binding" evidence="14">
    <location>
        <begin position="544"/>
        <end position="644"/>
    </location>
</feature>
<dbReference type="STRING" id="56780.SYN_00558"/>
<dbReference type="NCBIfam" id="NF008900">
    <property type="entry name" value="PRK12267.1"/>
    <property type="match status" value="1"/>
</dbReference>
<dbReference type="EC" id="6.1.1.10" evidence="13"/>
<dbReference type="InterPro" id="IPR014758">
    <property type="entry name" value="Met-tRNA_synth"/>
</dbReference>
<keyword evidence="16" id="KW-1185">Reference proteome</keyword>
<evidence type="ECO:0000256" key="1">
    <source>
        <dbReference type="ARBA" id="ARBA00003314"/>
    </source>
</evidence>
<evidence type="ECO:0000256" key="8">
    <source>
        <dbReference type="ARBA" id="ARBA00022840"/>
    </source>
</evidence>
<dbReference type="PRINTS" id="PR01041">
    <property type="entry name" value="TRNASYNTHMET"/>
</dbReference>
<dbReference type="FunFam" id="1.10.730.10:FF:000026">
    <property type="entry name" value="Methionine--tRNA ligase"/>
    <property type="match status" value="1"/>
</dbReference>
<dbReference type="FunFam" id="2.170.220.10:FF:000003">
    <property type="entry name" value="Methionine--tRNA ligase"/>
    <property type="match status" value="1"/>
</dbReference>
<accession>Q2LUB6</accession>
<keyword evidence="10 13" id="KW-0648">Protein biosynthesis</keyword>
<keyword evidence="13" id="KW-0862">Zinc</keyword>
<organism evidence="15 16">
    <name type="scientific">Syntrophus aciditrophicus (strain SB)</name>
    <dbReference type="NCBI Taxonomy" id="56780"/>
    <lineage>
        <taxon>Bacteria</taxon>
        <taxon>Pseudomonadati</taxon>
        <taxon>Thermodesulfobacteriota</taxon>
        <taxon>Syntrophia</taxon>
        <taxon>Syntrophales</taxon>
        <taxon>Syntrophaceae</taxon>
        <taxon>Syntrophus</taxon>
    </lineage>
</organism>
<dbReference type="InterPro" id="IPR041872">
    <property type="entry name" value="Anticodon_Met"/>
</dbReference>
<dbReference type="HOGENOM" id="CLU_009710_9_4_7"/>
<dbReference type="GO" id="GO:0005737">
    <property type="term" value="C:cytoplasm"/>
    <property type="evidence" value="ECO:0007669"/>
    <property type="project" value="UniProtKB-SubCell"/>
</dbReference>
<keyword evidence="4 13" id="KW-0963">Cytoplasm</keyword>
<dbReference type="PANTHER" id="PTHR43326">
    <property type="entry name" value="METHIONYL-TRNA SYNTHETASE"/>
    <property type="match status" value="1"/>
</dbReference>
<dbReference type="GO" id="GO:0005524">
    <property type="term" value="F:ATP binding"/>
    <property type="evidence" value="ECO:0007669"/>
    <property type="project" value="UniProtKB-UniRule"/>
</dbReference>
<name>Q2LUB6_SYNAS</name>
<dbReference type="GO" id="GO:0006431">
    <property type="term" value="P:methionyl-tRNA aminoacylation"/>
    <property type="evidence" value="ECO:0007669"/>
    <property type="project" value="UniProtKB-UniRule"/>
</dbReference>
<comment type="cofactor">
    <cofactor evidence="13">
        <name>Zn(2+)</name>
        <dbReference type="ChEBI" id="CHEBI:29105"/>
    </cofactor>
    <text evidence="13">Binds 1 zinc ion per subunit.</text>
</comment>
<dbReference type="InterPro" id="IPR004495">
    <property type="entry name" value="Met-tRNA-synth_bsu_C"/>
</dbReference>
<evidence type="ECO:0000256" key="11">
    <source>
        <dbReference type="ARBA" id="ARBA00023146"/>
    </source>
</evidence>
<dbReference type="Pfam" id="PF09334">
    <property type="entry name" value="tRNA-synt_1g"/>
    <property type="match status" value="2"/>
</dbReference>
<evidence type="ECO:0000256" key="6">
    <source>
        <dbReference type="ARBA" id="ARBA00022598"/>
    </source>
</evidence>
<keyword evidence="9 13" id="KW-0694">RNA-binding</keyword>
<feature type="binding site" evidence="13">
    <location>
        <position position="140"/>
    </location>
    <ligand>
        <name>Zn(2+)</name>
        <dbReference type="ChEBI" id="CHEBI:29105"/>
    </ligand>
</feature>
<keyword evidence="8 13" id="KW-0067">ATP-binding</keyword>
<dbReference type="SUPFAM" id="SSF52374">
    <property type="entry name" value="Nucleotidylyl transferase"/>
    <property type="match status" value="1"/>
</dbReference>
<evidence type="ECO:0000313" key="15">
    <source>
        <dbReference type="EMBL" id="ABC77675.1"/>
    </source>
</evidence>